<feature type="signal peptide" evidence="1">
    <location>
        <begin position="1"/>
        <end position="21"/>
    </location>
</feature>
<dbReference type="Proteomes" id="UP001186944">
    <property type="component" value="Unassembled WGS sequence"/>
</dbReference>
<evidence type="ECO:0000313" key="3">
    <source>
        <dbReference type="Proteomes" id="UP001186944"/>
    </source>
</evidence>
<accession>A0AA88YD26</accession>
<evidence type="ECO:0000313" key="2">
    <source>
        <dbReference type="EMBL" id="KAK3099039.1"/>
    </source>
</evidence>
<protein>
    <submittedName>
        <fullName evidence="2">Uncharacterized protein</fullName>
    </submittedName>
</protein>
<feature type="chain" id="PRO_5041649954" evidence="1">
    <location>
        <begin position="22"/>
        <end position="128"/>
    </location>
</feature>
<dbReference type="AlphaFoldDB" id="A0AA88YD26"/>
<sequence>MSLLVLYVILLTWLAYRATEAVVDYSQWESDVTFTLLMAVVVVCEAFRLVWKIFTSDESVPQETHNKVKPKGKLFLMREASRRTGHIIFASVTDNKEEILSYNPHTRKIRMIMVVPRLTEEEYNSIFN</sequence>
<name>A0AA88YD26_PINIB</name>
<organism evidence="2 3">
    <name type="scientific">Pinctada imbricata</name>
    <name type="common">Atlantic pearl-oyster</name>
    <name type="synonym">Pinctada martensii</name>
    <dbReference type="NCBI Taxonomy" id="66713"/>
    <lineage>
        <taxon>Eukaryota</taxon>
        <taxon>Metazoa</taxon>
        <taxon>Spiralia</taxon>
        <taxon>Lophotrochozoa</taxon>
        <taxon>Mollusca</taxon>
        <taxon>Bivalvia</taxon>
        <taxon>Autobranchia</taxon>
        <taxon>Pteriomorphia</taxon>
        <taxon>Pterioida</taxon>
        <taxon>Pterioidea</taxon>
        <taxon>Pteriidae</taxon>
        <taxon>Pinctada</taxon>
    </lineage>
</organism>
<dbReference type="EMBL" id="VSWD01000007">
    <property type="protein sequence ID" value="KAK3099039.1"/>
    <property type="molecule type" value="Genomic_DNA"/>
</dbReference>
<keyword evidence="1" id="KW-0732">Signal</keyword>
<keyword evidence="3" id="KW-1185">Reference proteome</keyword>
<proteinExistence type="predicted"/>
<comment type="caution">
    <text evidence="2">The sequence shown here is derived from an EMBL/GenBank/DDBJ whole genome shotgun (WGS) entry which is preliminary data.</text>
</comment>
<gene>
    <name evidence="2" type="ORF">FSP39_025501</name>
</gene>
<reference evidence="2" key="1">
    <citation type="submission" date="2019-08" db="EMBL/GenBank/DDBJ databases">
        <title>The improved chromosome-level genome for the pearl oyster Pinctada fucata martensii using PacBio sequencing and Hi-C.</title>
        <authorList>
            <person name="Zheng Z."/>
        </authorList>
    </citation>
    <scope>NUCLEOTIDE SEQUENCE</scope>
    <source>
        <strain evidence="2">ZZ-2019</strain>
        <tissue evidence="2">Adductor muscle</tissue>
    </source>
</reference>
<evidence type="ECO:0000256" key="1">
    <source>
        <dbReference type="SAM" id="SignalP"/>
    </source>
</evidence>